<evidence type="ECO:0000313" key="3">
    <source>
        <dbReference type="Proteomes" id="UP001055091"/>
    </source>
</evidence>
<dbReference type="InterPro" id="IPR025054">
    <property type="entry name" value="DUF3991"/>
</dbReference>
<reference evidence="2" key="1">
    <citation type="submission" date="2022-01" db="EMBL/GenBank/DDBJ databases">
        <title>Novel bile acid biosynthetic pathways are enriched in the microbiome of centenarians.</title>
        <authorList>
            <person name="Sato Y."/>
            <person name="Atarashi K."/>
            <person name="Plichta R.D."/>
            <person name="Arai Y."/>
            <person name="Sasajima S."/>
            <person name="Kearney M.S."/>
            <person name="Suda W."/>
            <person name="Takeshita K."/>
            <person name="Sasaki T."/>
            <person name="Okamoto S."/>
            <person name="Skelly N.A."/>
            <person name="Okamura Y."/>
            <person name="Vlamakis H."/>
            <person name="Li Y."/>
            <person name="Tanoue T."/>
            <person name="Takei H."/>
            <person name="Nittono H."/>
            <person name="Narushima S."/>
            <person name="Irie J."/>
            <person name="Itoh H."/>
            <person name="Moriya K."/>
            <person name="Sugiura Y."/>
            <person name="Suematsu M."/>
            <person name="Moritoki N."/>
            <person name="Shibata S."/>
            <person name="Littman R.D."/>
            <person name="Fischbach A.M."/>
            <person name="Uwamino Y."/>
            <person name="Inoue T."/>
            <person name="Honda A."/>
            <person name="Hattori M."/>
            <person name="Murai T."/>
            <person name="Xavier J.R."/>
            <person name="Hirose N."/>
            <person name="Honda K."/>
        </authorList>
    </citation>
    <scope>NUCLEOTIDE SEQUENCE</scope>
    <source>
        <strain evidence="2">CE91-St55</strain>
    </source>
</reference>
<proteinExistence type="predicted"/>
<dbReference type="AlphaFoldDB" id="A0AA37NG69"/>
<name>A0AA37NG69_9FIRM</name>
<sequence length="321" mass="36401">MPFYEPDVVAEAKKLDLLTYLQNYEPQELVHVSGNVYCTKPHDSLRISNGKWCWFSQGIGGKSALDYLIKVNGYSFLEAMERIVGQAAAKPPVVASSEVKEKPKTLLLPEKYRYAEYAASYLEKRGISWELISFCISTGRLYESNPYHNVVFVGFDKQGKARFACQRGIYDSRFHGDVNGSDKHYSFALPVNPKNSTVHLFESAIDLLSYATLYKLEGGDWRQLNLLSLAGVYQPKKVIEESKLPAALTQYLEDYPHIKTVALHLDNDGPGRLAAKAIQTILPKEYEVKNRPPPWGKDVNDYLCNRLGISIQKPKERTKER</sequence>
<gene>
    <name evidence="2" type="ORF">CE91St55_67300</name>
</gene>
<feature type="domain" description="DUF3991" evidence="1">
    <location>
        <begin position="121"/>
        <end position="189"/>
    </location>
</feature>
<protein>
    <submittedName>
        <fullName evidence="2">Topoisomerase</fullName>
    </submittedName>
</protein>
<evidence type="ECO:0000259" key="1">
    <source>
        <dbReference type="Pfam" id="PF13154"/>
    </source>
</evidence>
<accession>A0AA37NG69</accession>
<dbReference type="SUPFAM" id="SSF57783">
    <property type="entry name" value="Zinc beta-ribbon"/>
    <property type="match status" value="1"/>
</dbReference>
<dbReference type="Gene3D" id="3.40.1360.10">
    <property type="match status" value="1"/>
</dbReference>
<dbReference type="Proteomes" id="UP001055091">
    <property type="component" value="Unassembled WGS sequence"/>
</dbReference>
<dbReference type="RefSeq" id="WP_244053294.1">
    <property type="nucleotide sequence ID" value="NZ_BQNJ01000003.1"/>
</dbReference>
<dbReference type="Pfam" id="PF13154">
    <property type="entry name" value="DUF3991"/>
    <property type="match status" value="1"/>
</dbReference>
<comment type="caution">
    <text evidence="2">The sequence shown here is derived from an EMBL/GenBank/DDBJ whole genome shotgun (WGS) entry which is preliminary data.</text>
</comment>
<dbReference type="Pfam" id="PF13155">
    <property type="entry name" value="Toprim_2"/>
    <property type="match status" value="1"/>
</dbReference>
<evidence type="ECO:0000313" key="2">
    <source>
        <dbReference type="EMBL" id="GKH04749.1"/>
    </source>
</evidence>
<dbReference type="EMBL" id="BQNJ01000003">
    <property type="protein sequence ID" value="GKH04749.1"/>
    <property type="molecule type" value="Genomic_DNA"/>
</dbReference>
<organism evidence="2 3">
    <name type="scientific">Hungatella hathewayi</name>
    <dbReference type="NCBI Taxonomy" id="154046"/>
    <lineage>
        <taxon>Bacteria</taxon>
        <taxon>Bacillati</taxon>
        <taxon>Bacillota</taxon>
        <taxon>Clostridia</taxon>
        <taxon>Lachnospirales</taxon>
        <taxon>Lachnospiraceae</taxon>
        <taxon>Hungatella</taxon>
    </lineage>
</organism>